<evidence type="ECO:0008006" key="3">
    <source>
        <dbReference type="Google" id="ProtNLM"/>
    </source>
</evidence>
<keyword evidence="2" id="KW-1185">Reference proteome</keyword>
<proteinExistence type="predicted"/>
<dbReference type="InterPro" id="IPR021412">
    <property type="entry name" value="DUF3052"/>
</dbReference>
<dbReference type="Proteomes" id="UP000185628">
    <property type="component" value="Unassembled WGS sequence"/>
</dbReference>
<name>A0A1Q5PZ46_9ACTO</name>
<accession>A0A1Q5PZ46</accession>
<organism evidence="1 2">
    <name type="scientific">Bowdeniella nasicola</name>
    <dbReference type="NCBI Taxonomy" id="208480"/>
    <lineage>
        <taxon>Bacteria</taxon>
        <taxon>Bacillati</taxon>
        <taxon>Actinomycetota</taxon>
        <taxon>Actinomycetes</taxon>
        <taxon>Actinomycetales</taxon>
        <taxon>Actinomycetaceae</taxon>
        <taxon>Bowdeniella</taxon>
    </lineage>
</organism>
<gene>
    <name evidence="1" type="ORF">BSZ39_12410</name>
</gene>
<evidence type="ECO:0000313" key="1">
    <source>
        <dbReference type="EMBL" id="OKL52903.1"/>
    </source>
</evidence>
<evidence type="ECO:0000313" key="2">
    <source>
        <dbReference type="Proteomes" id="UP000185628"/>
    </source>
</evidence>
<reference evidence="2" key="1">
    <citation type="submission" date="2016-12" db="EMBL/GenBank/DDBJ databases">
        <authorList>
            <person name="Meng X."/>
        </authorList>
    </citation>
    <scope>NUCLEOTIDE SEQUENCE [LARGE SCALE GENOMIC DNA]</scope>
    <source>
        <strain evidence="2">DSM 19116</strain>
    </source>
</reference>
<comment type="caution">
    <text evidence="1">The sequence shown here is derived from an EMBL/GenBank/DDBJ whole genome shotgun (WGS) entry which is preliminary data.</text>
</comment>
<dbReference type="STRING" id="208480.SAMN02910418_00323"/>
<dbReference type="AlphaFoldDB" id="A0A1Q5PZ46"/>
<dbReference type="Pfam" id="PF11253">
    <property type="entry name" value="DUF3052"/>
    <property type="match status" value="1"/>
</dbReference>
<dbReference type="EMBL" id="MQVR01000127">
    <property type="protein sequence ID" value="OKL52903.1"/>
    <property type="molecule type" value="Genomic_DNA"/>
</dbReference>
<sequence>MPSRTDSEAAHKFGFTPGQVVQEFYYDEDVDMALRESIERVTGEELADEDFAETTDAAIIWWRSDDGDADDLTDLLTDAAANLDDGGDIWVLSPKAGRPGQVQAADVEDAATNAGMHASASVDGAKDWLAMRLVVRARGV</sequence>
<protein>
    <recommendedName>
        <fullName evidence="3">DUF3052 domain-containing protein</fullName>
    </recommendedName>
</protein>